<sequence>MLTHWVKGPPYLLRKQRPRSAHFVAYLITGECKCKRARLSRSPGRKTKLSRKKPVKNRGYLETNLVGEDSVTMEEHGVKLIKTATQDIGEANVQQKELVRDWHSKEFSTKLEIRGNAAFTSGRKHGCPICLSGESCRTVRSRTKLMGTLIEKRHPQEAESIFYGLVEEHKPSLVTYTTLLTALTDQKKFDSITTLISDVEKNELKPDSIFFNAVINAFSEAGKVDEALKIFQQMKRSGCRLTTSTFNTLIKGYGIAHRPEESQKLLDMMFYETEASPNRKTYNILIKAWCDHQNLTEAWNVVYKMPASGIEPDVVTYNTLARAYAKNGETNRAEEIFLELPNQIRPNERSLAIIVGGYCKEGNMKDALRCLHQMKGLGVQPNVIVFNTLIKSLLDADNMEGVHEVLTLMEAVGVKPDVVTYSHQMNAWGSKGIMTKCMDIFHEMLQVGIVPDAQVYSILAKGYVRAREPDKAESLLTKMEEFGILPNVITFTTIISGWCSAARMDNAMRVFAKMREHGVSPNIKTFETLIWGYGEVKQPWKAEEMLQMMREVGVMPKINSVSLVAEAWNAIGLQNEASRILTSFDYHSSSQELRFSNDILSKNSEVVHQKQNLGTLNERDEGTETYGRKISIKDSMRGTMRSICHGLPHRPRFKVPVICRKQCQIQLGIYGPLVNSCRLVFFN</sequence>
<proteinExistence type="predicted"/>
<dbReference type="PROSITE" id="PS51375">
    <property type="entry name" value="PPR"/>
    <property type="match status" value="9"/>
</dbReference>
<dbReference type="Proteomes" id="UP001552299">
    <property type="component" value="Unassembled WGS sequence"/>
</dbReference>
<evidence type="ECO:0000256" key="2">
    <source>
        <dbReference type="PROSITE-ProRule" id="PRU00708"/>
    </source>
</evidence>
<protein>
    <recommendedName>
        <fullName evidence="5">Pentatricopeptide repeat-containing protein</fullName>
    </recommendedName>
</protein>
<feature type="repeat" description="PPR" evidence="2">
    <location>
        <begin position="417"/>
        <end position="451"/>
    </location>
</feature>
<dbReference type="PANTHER" id="PTHR47931">
    <property type="entry name" value="OS01G0228400 PROTEIN"/>
    <property type="match status" value="1"/>
</dbReference>
<organism evidence="3 4">
    <name type="scientific">Dendrobium thyrsiflorum</name>
    <name type="common">Pinecone-like raceme dendrobium</name>
    <name type="synonym">Orchid</name>
    <dbReference type="NCBI Taxonomy" id="117978"/>
    <lineage>
        <taxon>Eukaryota</taxon>
        <taxon>Viridiplantae</taxon>
        <taxon>Streptophyta</taxon>
        <taxon>Embryophyta</taxon>
        <taxon>Tracheophyta</taxon>
        <taxon>Spermatophyta</taxon>
        <taxon>Magnoliopsida</taxon>
        <taxon>Liliopsida</taxon>
        <taxon>Asparagales</taxon>
        <taxon>Orchidaceae</taxon>
        <taxon>Epidendroideae</taxon>
        <taxon>Malaxideae</taxon>
        <taxon>Dendrobiinae</taxon>
        <taxon>Dendrobium</taxon>
    </lineage>
</organism>
<comment type="caution">
    <text evidence="3">The sequence shown here is derived from an EMBL/GenBank/DDBJ whole genome shotgun (WGS) entry which is preliminary data.</text>
</comment>
<dbReference type="NCBIfam" id="TIGR00756">
    <property type="entry name" value="PPR"/>
    <property type="match status" value="8"/>
</dbReference>
<evidence type="ECO:0000256" key="1">
    <source>
        <dbReference type="ARBA" id="ARBA00022737"/>
    </source>
</evidence>
<feature type="repeat" description="PPR" evidence="2">
    <location>
        <begin position="452"/>
        <end position="486"/>
    </location>
</feature>
<evidence type="ECO:0008006" key="5">
    <source>
        <dbReference type="Google" id="ProtNLM"/>
    </source>
</evidence>
<dbReference type="AlphaFoldDB" id="A0ABD0USB2"/>
<name>A0ABD0USB2_DENTH</name>
<reference evidence="3 4" key="1">
    <citation type="journal article" date="2024" name="Plant Biotechnol. J.">
        <title>Dendrobium thyrsiflorum genome and its molecular insights into genes involved in important horticultural traits.</title>
        <authorList>
            <person name="Chen B."/>
            <person name="Wang J.Y."/>
            <person name="Zheng P.J."/>
            <person name="Li K.L."/>
            <person name="Liang Y.M."/>
            <person name="Chen X.F."/>
            <person name="Zhang C."/>
            <person name="Zhao X."/>
            <person name="He X."/>
            <person name="Zhang G.Q."/>
            <person name="Liu Z.J."/>
            <person name="Xu Q."/>
        </authorList>
    </citation>
    <scope>NUCLEOTIDE SEQUENCE [LARGE SCALE GENOMIC DNA]</scope>
    <source>
        <strain evidence="3">GZMU011</strain>
    </source>
</reference>
<evidence type="ECO:0000313" key="4">
    <source>
        <dbReference type="Proteomes" id="UP001552299"/>
    </source>
</evidence>
<feature type="repeat" description="PPR" evidence="2">
    <location>
        <begin position="347"/>
        <end position="381"/>
    </location>
</feature>
<feature type="repeat" description="PPR" evidence="2">
    <location>
        <begin position="278"/>
        <end position="312"/>
    </location>
</feature>
<feature type="repeat" description="PPR" evidence="2">
    <location>
        <begin position="522"/>
        <end position="556"/>
    </location>
</feature>
<dbReference type="InterPro" id="IPR002885">
    <property type="entry name" value="PPR_rpt"/>
</dbReference>
<feature type="repeat" description="PPR" evidence="2">
    <location>
        <begin position="487"/>
        <end position="521"/>
    </location>
</feature>
<dbReference type="PANTHER" id="PTHR47931:SF2">
    <property type="entry name" value="OS01G0228400 PROTEIN"/>
    <property type="match status" value="1"/>
</dbReference>
<dbReference type="Gene3D" id="1.25.40.10">
    <property type="entry name" value="Tetratricopeptide repeat domain"/>
    <property type="match status" value="4"/>
</dbReference>
<gene>
    <name evidence="3" type="ORF">M5K25_015917</name>
</gene>
<feature type="repeat" description="PPR" evidence="2">
    <location>
        <begin position="382"/>
        <end position="416"/>
    </location>
</feature>
<dbReference type="InterPro" id="IPR011990">
    <property type="entry name" value="TPR-like_helical_dom_sf"/>
</dbReference>
<keyword evidence="4" id="KW-1185">Reference proteome</keyword>
<feature type="repeat" description="PPR" evidence="2">
    <location>
        <begin position="313"/>
        <end position="343"/>
    </location>
</feature>
<dbReference type="Pfam" id="PF13041">
    <property type="entry name" value="PPR_2"/>
    <property type="match status" value="5"/>
</dbReference>
<dbReference type="EMBL" id="JANQDX010000012">
    <property type="protein sequence ID" value="KAL0915495.1"/>
    <property type="molecule type" value="Genomic_DNA"/>
</dbReference>
<feature type="repeat" description="PPR" evidence="2">
    <location>
        <begin position="207"/>
        <end position="241"/>
    </location>
</feature>
<evidence type="ECO:0000313" key="3">
    <source>
        <dbReference type="EMBL" id="KAL0915495.1"/>
    </source>
</evidence>
<keyword evidence="1" id="KW-0677">Repeat</keyword>
<accession>A0ABD0USB2</accession>